<evidence type="ECO:0000256" key="8">
    <source>
        <dbReference type="HAMAP-Rule" id="MF_00997"/>
    </source>
</evidence>
<evidence type="ECO:0000256" key="2">
    <source>
        <dbReference type="ARBA" id="ARBA00022723"/>
    </source>
</evidence>
<dbReference type="HAMAP" id="MF_00997">
    <property type="entry name" value="Protease_BepA"/>
    <property type="match status" value="1"/>
</dbReference>
<accession>A0A1R4EF38</accession>
<dbReference type="InterPro" id="IPR001915">
    <property type="entry name" value="Peptidase_M48"/>
</dbReference>
<evidence type="ECO:0000313" key="11">
    <source>
        <dbReference type="Proteomes" id="UP000188169"/>
    </source>
</evidence>
<comment type="subcellular location">
    <subcellularLocation>
        <location evidence="8">Periplasm</location>
    </subcellularLocation>
</comment>
<dbReference type="GO" id="GO:0051603">
    <property type="term" value="P:proteolysis involved in protein catabolic process"/>
    <property type="evidence" value="ECO:0007669"/>
    <property type="project" value="TreeGrafter"/>
</dbReference>
<feature type="domain" description="Peptidase M48" evidence="9">
    <location>
        <begin position="119"/>
        <end position="312"/>
    </location>
</feature>
<dbReference type="AlphaFoldDB" id="A0A1R4EF38"/>
<dbReference type="PANTHER" id="PTHR22726">
    <property type="entry name" value="METALLOENDOPEPTIDASE OMA1"/>
    <property type="match status" value="1"/>
</dbReference>
<gene>
    <name evidence="10" type="primary">yfgC</name>
    <name evidence="10" type="ORF">A1019T_01069</name>
</gene>
<feature type="binding site" evidence="8">
    <location>
        <position position="189"/>
    </location>
    <ligand>
        <name>Zn(2+)</name>
        <dbReference type="ChEBI" id="CHEBI:29105"/>
        <note>catalytic</note>
    </ligand>
</feature>
<evidence type="ECO:0000256" key="3">
    <source>
        <dbReference type="ARBA" id="ARBA00022729"/>
    </source>
</evidence>
<proteinExistence type="inferred from homology"/>
<comment type="similarity">
    <text evidence="8">Belongs to the peptidase M48 family. BepA subfamily.</text>
</comment>
<dbReference type="GO" id="GO:0016020">
    <property type="term" value="C:membrane"/>
    <property type="evidence" value="ECO:0007669"/>
    <property type="project" value="InterPro"/>
</dbReference>
<keyword evidence="4 8" id="KW-0574">Periplasm</keyword>
<dbReference type="EC" id="3.4.-.-" evidence="8"/>
<dbReference type="GO" id="GO:0008270">
    <property type="term" value="F:zinc ion binding"/>
    <property type="evidence" value="ECO:0007669"/>
    <property type="project" value="UniProtKB-UniRule"/>
</dbReference>
<dbReference type="GO" id="GO:0004222">
    <property type="term" value="F:metalloendopeptidase activity"/>
    <property type="evidence" value="ECO:0007669"/>
    <property type="project" value="InterPro"/>
</dbReference>
<dbReference type="Gene3D" id="1.25.40.10">
    <property type="entry name" value="Tetratricopeptide repeat domain"/>
    <property type="match status" value="1"/>
</dbReference>
<evidence type="ECO:0000313" key="10">
    <source>
        <dbReference type="EMBL" id="SJM37098.1"/>
    </source>
</evidence>
<keyword evidence="1 8" id="KW-0645">Protease</keyword>
<protein>
    <recommendedName>
        <fullName evidence="8">Putative beta-barrel assembly-enhancing protease</fullName>
        <ecNumber evidence="8">3.4.-.-</ecNumber>
    </recommendedName>
</protein>
<comment type="function">
    <text evidence="8">Functions as both a chaperone and a metalloprotease. Maintains the integrity of the outer membrane by promoting either the assembly or the elimination of outer membrane proteins, depending on their folding state.</text>
</comment>
<evidence type="ECO:0000256" key="5">
    <source>
        <dbReference type="ARBA" id="ARBA00022801"/>
    </source>
</evidence>
<feature type="active site" description="Proton donor" evidence="8">
    <location>
        <position position="254"/>
    </location>
</feature>
<keyword evidence="3 8" id="KW-0732">Signal</keyword>
<name>A0A1R4EF38_9GAMM</name>
<evidence type="ECO:0000256" key="7">
    <source>
        <dbReference type="ARBA" id="ARBA00023049"/>
    </source>
</evidence>
<keyword evidence="6 8" id="KW-0862">Zinc</keyword>
<dbReference type="InterPro" id="IPR051156">
    <property type="entry name" value="Mito/Outer_Membr_Metalloprot"/>
</dbReference>
<dbReference type="CDD" id="cd07324">
    <property type="entry name" value="M48C_Oma1-like"/>
    <property type="match status" value="1"/>
</dbReference>
<evidence type="ECO:0000256" key="4">
    <source>
        <dbReference type="ARBA" id="ARBA00022764"/>
    </source>
</evidence>
<dbReference type="Pfam" id="PF01435">
    <property type="entry name" value="Peptidase_M48"/>
    <property type="match status" value="1"/>
</dbReference>
<sequence>MLPFQPNTQDKKSLLKSPFRIIGQKAGASGVLLAGIFAMGHSAVAHSAVANMKTGRSQTGYNWFENTSLYSSPNSMDSPTFSLPELGSGGGRFIEVNKHKALGEWSLQRLGKSAPLINDPWSQEQLESMAWQINAQARNQAPLALMVINNASINAFAIPGGVMGIHTGTVIESNSIDEVASVIAHEVAHLSQRHYEHRDEASRKALLMQIGGILAAIAASAADGDAAAAVMMGSQTAALNAQMAFSRSNEREADRIGMQLMAKAGYDPRAMPKFFGVLDQKTQLNMSDNAYLPSFIMTHPLSSERLSEAQSRANSYPTLGLNSQRHQLNFELLKWRLKVLSNQTTENELIITASTNKGAEMALAYWYAKHNRYSEAQSRLNKLKKTSSISSASDKASFDILLAITEAQVAGLQGNWQQAEKVLTPYYNLYPERRDLKLLMADAWLQLGKHNKVITSMKPIVQSRPHDLEGLYRMQRAYELMAIEGQVNNSGAGTQSLVKEIAAVNALRYRAKGELWRGKYSEALVSLQQAKKQVEDLSKSSNTVAFNPKPLLANLNSEVAEVKTARDFRP</sequence>
<dbReference type="STRING" id="1945520.A1019T_01069"/>
<feature type="binding site" evidence="8">
    <location>
        <position position="250"/>
    </location>
    <ligand>
        <name>Zn(2+)</name>
        <dbReference type="ChEBI" id="CHEBI:29105"/>
        <note>catalytic</note>
    </ligand>
</feature>
<comment type="cofactor">
    <cofactor evidence="8">
        <name>Zn(2+)</name>
        <dbReference type="ChEBI" id="CHEBI:29105"/>
    </cofactor>
    <text evidence="8">Binds 1 zinc ion per subunit.</text>
</comment>
<dbReference type="RefSeq" id="WP_244152393.1">
    <property type="nucleotide sequence ID" value="NZ_FUGD01000072.1"/>
</dbReference>
<dbReference type="Gene3D" id="3.30.2010.10">
    <property type="entry name" value="Metalloproteases ('zincins'), catalytic domain"/>
    <property type="match status" value="1"/>
</dbReference>
<dbReference type="EMBL" id="FUGD01000072">
    <property type="protein sequence ID" value="SJM37098.1"/>
    <property type="molecule type" value="Genomic_DNA"/>
</dbReference>
<keyword evidence="7 8" id="KW-0482">Metalloprotease</keyword>
<feature type="binding site" evidence="8">
    <location>
        <position position="185"/>
    </location>
    <ligand>
        <name>Zn(2+)</name>
        <dbReference type="ChEBI" id="CHEBI:29105"/>
        <note>catalytic</note>
    </ligand>
</feature>
<feature type="active site" evidence="8">
    <location>
        <position position="186"/>
    </location>
</feature>
<keyword evidence="5 8" id="KW-0378">Hydrolase</keyword>
<dbReference type="InterPro" id="IPR030873">
    <property type="entry name" value="Protease_BepA"/>
</dbReference>
<evidence type="ECO:0000259" key="9">
    <source>
        <dbReference type="Pfam" id="PF01435"/>
    </source>
</evidence>
<dbReference type="PANTHER" id="PTHR22726:SF1">
    <property type="entry name" value="METALLOENDOPEPTIDASE OMA1, MITOCHONDRIAL"/>
    <property type="match status" value="1"/>
</dbReference>
<dbReference type="SUPFAM" id="SSF48452">
    <property type="entry name" value="TPR-like"/>
    <property type="match status" value="1"/>
</dbReference>
<evidence type="ECO:0000256" key="6">
    <source>
        <dbReference type="ARBA" id="ARBA00022833"/>
    </source>
</evidence>
<keyword evidence="2 8" id="KW-0479">Metal-binding</keyword>
<dbReference type="Proteomes" id="UP000188169">
    <property type="component" value="Unassembled WGS sequence"/>
</dbReference>
<dbReference type="GO" id="GO:0042597">
    <property type="term" value="C:periplasmic space"/>
    <property type="evidence" value="ECO:0007669"/>
    <property type="project" value="UniProtKB-SubCell"/>
</dbReference>
<organism evidence="10 11">
    <name type="scientific">Psychrobacter pasteurii</name>
    <dbReference type="NCBI Taxonomy" id="1945520"/>
    <lineage>
        <taxon>Bacteria</taxon>
        <taxon>Pseudomonadati</taxon>
        <taxon>Pseudomonadota</taxon>
        <taxon>Gammaproteobacteria</taxon>
        <taxon>Moraxellales</taxon>
        <taxon>Moraxellaceae</taxon>
        <taxon>Psychrobacter</taxon>
    </lineage>
</organism>
<reference evidence="11" key="1">
    <citation type="submission" date="2017-02" db="EMBL/GenBank/DDBJ databases">
        <authorList>
            <person name="Mornico D."/>
        </authorList>
    </citation>
    <scope>NUCLEOTIDE SEQUENCE [LARGE SCALE GENOMIC DNA]</scope>
</reference>
<evidence type="ECO:0000256" key="1">
    <source>
        <dbReference type="ARBA" id="ARBA00022670"/>
    </source>
</evidence>
<keyword evidence="11" id="KW-1185">Reference proteome</keyword>
<dbReference type="InterPro" id="IPR011990">
    <property type="entry name" value="TPR-like_helical_dom_sf"/>
</dbReference>